<organism evidence="2 3">
    <name type="scientific">Desulfurispirillum indicum (strain ATCC BAA-1389 / DSM 22839 / S5)</name>
    <dbReference type="NCBI Taxonomy" id="653733"/>
    <lineage>
        <taxon>Bacteria</taxon>
        <taxon>Pseudomonadati</taxon>
        <taxon>Chrysiogenota</taxon>
        <taxon>Chrysiogenia</taxon>
        <taxon>Chrysiogenales</taxon>
        <taxon>Chrysiogenaceae</taxon>
        <taxon>Desulfurispirillum</taxon>
    </lineage>
</organism>
<dbReference type="EMBL" id="CP002432">
    <property type="protein sequence ID" value="ADU66198.1"/>
    <property type="molecule type" value="Genomic_DNA"/>
</dbReference>
<feature type="signal peptide" evidence="1">
    <location>
        <begin position="1"/>
        <end position="20"/>
    </location>
</feature>
<dbReference type="HOGENOM" id="CLU_425718_0_0_0"/>
<dbReference type="RefSeq" id="WP_013506079.1">
    <property type="nucleotide sequence ID" value="NC_014836.1"/>
</dbReference>
<name>E6W6V5_DESIS</name>
<evidence type="ECO:0000313" key="3">
    <source>
        <dbReference type="Proteomes" id="UP000002572"/>
    </source>
</evidence>
<dbReference type="AlphaFoldDB" id="E6W6V5"/>
<sequence>MTRLLAGWLIILSFSAVALASPKEQLREMFSNSPQSDGALSEQLRAIYTDDMSPEEAIAIGRSQENTRFNKSRMDRNFFRPLTGGGEMWTLDGQTAFDVSGVACPGANDYLQVTVVPSQTSGDIAQLMIRQDTNFDGIQNYFWQAPHPISGVCANGYISCNPGTWQNCTPYQWLITNDNRVSSTEAPSDDMFGCFCVNNSCGVNLAWINLNNILTTLGTGISSALQEYNAHLVITGAHFQNSNEIVYQAQDSANCSDVQGGSGVQYFDKRDDSALVAASSEAYINPESDTIVGKIVSESRENLEYAICPIRRNLTVQAQQNTWHNNRHCPEADIESWAADALAYECNVQRSRNADIDHTRTLFYSSRHDVMAGFQVRVNPDTEDLEMRWQHLNSSGTSEHGSSPWCNLAPSAPYQQCRLDTGHSGSSTGSTHRLRLGFDVEEGKIRVRTRSTTHWLRDSTHLHAGAVYSPGGNERTGNWVSFVEGSGGKSVIYLSQVYDNCSEGWYDGCYMERTVEYYIEVSDDLSRIRIGGDGLQTSPWLDITAGCSVECQKDVFSESISDGCEPFRDNPSCVQVGETVDGVRTINNSHHTGLSPIPSTVTFNGVFGTYAYTRPFWEITQEYACETDAEGFDFNDSLERYAIVSDSVDLQGGRATFTDRRSTTSGFVTDNYSIRMHDFGPLDPELVCKTRKWVEDPKATAQVNETEVRGDIGVWKFNYYVCIDGLCPAGEGEEIVQECIEADDFAEAAMAMETLDSLRKDIMCSSGVRQ</sequence>
<dbReference type="Proteomes" id="UP000002572">
    <property type="component" value="Chromosome"/>
</dbReference>
<keyword evidence="1" id="KW-0732">Signal</keyword>
<dbReference type="KEGG" id="din:Selin_1464"/>
<protein>
    <submittedName>
        <fullName evidence="2">Uncharacterized protein</fullName>
    </submittedName>
</protein>
<feature type="chain" id="PRO_5003211793" evidence="1">
    <location>
        <begin position="21"/>
        <end position="770"/>
    </location>
</feature>
<dbReference type="eggNOG" id="ENOG5030D89">
    <property type="taxonomic scope" value="Bacteria"/>
</dbReference>
<dbReference type="STRING" id="653733.Selin_1464"/>
<evidence type="ECO:0000256" key="1">
    <source>
        <dbReference type="SAM" id="SignalP"/>
    </source>
</evidence>
<evidence type="ECO:0000313" key="2">
    <source>
        <dbReference type="EMBL" id="ADU66198.1"/>
    </source>
</evidence>
<proteinExistence type="predicted"/>
<dbReference type="InParanoid" id="E6W6V5"/>
<reference evidence="2 3" key="1">
    <citation type="submission" date="2010-12" db="EMBL/GenBank/DDBJ databases">
        <title>Complete sequence of Desulfurispirillum indicum S5.</title>
        <authorList>
            <consortium name="US DOE Joint Genome Institute"/>
            <person name="Lucas S."/>
            <person name="Copeland A."/>
            <person name="Lapidus A."/>
            <person name="Cheng J.-F."/>
            <person name="Goodwin L."/>
            <person name="Pitluck S."/>
            <person name="Chertkov O."/>
            <person name="Held B."/>
            <person name="Detter J.C."/>
            <person name="Han C."/>
            <person name="Tapia R."/>
            <person name="Land M."/>
            <person name="Hauser L."/>
            <person name="Kyrpides N."/>
            <person name="Ivanova N."/>
            <person name="Mikhailova N."/>
            <person name="Haggblom M."/>
            <person name="Rauschenbach I."/>
            <person name="Bini E."/>
            <person name="Woyke T."/>
        </authorList>
    </citation>
    <scope>NUCLEOTIDE SEQUENCE [LARGE SCALE GENOMIC DNA]</scope>
    <source>
        <strain evidence="3">ATCC BAA-1389 / DSM 22839 / S5</strain>
    </source>
</reference>
<dbReference type="OrthoDB" id="7437990at2"/>
<accession>E6W6V5</accession>
<gene>
    <name evidence="2" type="ordered locus">Selin_1464</name>
</gene>
<keyword evidence="3" id="KW-1185">Reference proteome</keyword>